<evidence type="ECO:0000256" key="16">
    <source>
        <dbReference type="ARBA" id="ARBA00023209"/>
    </source>
</evidence>
<keyword evidence="12" id="KW-0460">Magnesium</keyword>
<reference evidence="19 20" key="1">
    <citation type="journal article" date="2024" name="Nat. Commun.">
        <title>Phylogenomics reveals the evolutionary origins of lichenization in chlorophyte algae.</title>
        <authorList>
            <person name="Puginier C."/>
            <person name="Libourel C."/>
            <person name="Otte J."/>
            <person name="Skaloud P."/>
            <person name="Haon M."/>
            <person name="Grisel S."/>
            <person name="Petersen M."/>
            <person name="Berrin J.G."/>
            <person name="Delaux P.M."/>
            <person name="Dal Grande F."/>
            <person name="Keller J."/>
        </authorList>
    </citation>
    <scope>NUCLEOTIDE SEQUENCE [LARGE SCALE GENOMIC DNA]</scope>
    <source>
        <strain evidence="19 20">SAG 2145</strain>
    </source>
</reference>
<dbReference type="GO" id="GO:0004605">
    <property type="term" value="F:phosphatidate cytidylyltransferase activity"/>
    <property type="evidence" value="ECO:0007669"/>
    <property type="project" value="UniProtKB-EC"/>
</dbReference>
<evidence type="ECO:0000256" key="6">
    <source>
        <dbReference type="ARBA" id="ARBA00012487"/>
    </source>
</evidence>
<keyword evidence="9" id="KW-0808">Transferase</keyword>
<dbReference type="GO" id="GO:0005743">
    <property type="term" value="C:mitochondrial inner membrane"/>
    <property type="evidence" value="ECO:0007669"/>
    <property type="project" value="UniProtKB-SubCell"/>
</dbReference>
<dbReference type="EMBL" id="JALJOS010000013">
    <property type="protein sequence ID" value="KAK9831737.1"/>
    <property type="molecule type" value="Genomic_DNA"/>
</dbReference>
<dbReference type="Proteomes" id="UP001438707">
    <property type="component" value="Unassembled WGS sequence"/>
</dbReference>
<dbReference type="PIRSF" id="PIRSF028840">
    <property type="entry name" value="Mmp37"/>
    <property type="match status" value="1"/>
</dbReference>
<name>A0AAW1REU1_9CHLO</name>
<comment type="pathway">
    <text evidence="4">Lipid metabolism.</text>
</comment>
<sequence>MSSRESGTLPPQQLSSLLKLLPDVQYAFGYGSGVFRQPNLYHAGGQPLVDFIVAVENPAAWHALNIKQNRNHYSFLRWLGGGTVDLVAESIAAGVFFNANVILGDQRVKYGVVSLKRLHQDLLHWDDLYVAGRLHKPVIHILRGNLEVAQSISTNLDAALRLALLLLPPRFSERDLYRTICRISYMGDIRMGIAEDADKVDRIVAGSYSSFEALYGRRMIQGRVAESAQLARSYTGSWRQTPSRAAHLQMTSELPMGLLKRACRAAKVRMEDEAVGLGRVRLMAGSNLLEKGNLQQSLEAAAASLVRRSSRKQAIAGPLMAGPWASLAYLSQKVIKAWRRRPLII</sequence>
<keyword evidence="13" id="KW-0443">Lipid metabolism</keyword>
<evidence type="ECO:0000256" key="14">
    <source>
        <dbReference type="ARBA" id="ARBA00023128"/>
    </source>
</evidence>
<evidence type="ECO:0000313" key="20">
    <source>
        <dbReference type="Proteomes" id="UP001438707"/>
    </source>
</evidence>
<evidence type="ECO:0000256" key="4">
    <source>
        <dbReference type="ARBA" id="ARBA00005189"/>
    </source>
</evidence>
<evidence type="ECO:0000256" key="2">
    <source>
        <dbReference type="ARBA" id="ARBA00004443"/>
    </source>
</evidence>
<evidence type="ECO:0000313" key="19">
    <source>
        <dbReference type="EMBL" id="KAK9831737.1"/>
    </source>
</evidence>
<evidence type="ECO:0000256" key="3">
    <source>
        <dbReference type="ARBA" id="ARBA00005119"/>
    </source>
</evidence>
<comment type="cofactor">
    <cofactor evidence="1">
        <name>Mg(2+)</name>
        <dbReference type="ChEBI" id="CHEBI:18420"/>
    </cofactor>
</comment>
<keyword evidence="20" id="KW-1185">Reference proteome</keyword>
<keyword evidence="14" id="KW-0496">Mitochondrion</keyword>
<evidence type="ECO:0000256" key="12">
    <source>
        <dbReference type="ARBA" id="ARBA00022842"/>
    </source>
</evidence>
<dbReference type="EC" id="2.7.7.41" evidence="6"/>
<comment type="pathway">
    <text evidence="3">Phospholipid metabolism; CDP-diacylglycerol biosynthesis; CDP-diacylglycerol from sn-glycerol 3-phosphate: step 3/3.</text>
</comment>
<evidence type="ECO:0000256" key="15">
    <source>
        <dbReference type="ARBA" id="ARBA00023136"/>
    </source>
</evidence>
<comment type="caution">
    <text evidence="19">The sequence shown here is derived from an EMBL/GenBank/DDBJ whole genome shotgun (WGS) entry which is preliminary data.</text>
</comment>
<evidence type="ECO:0000256" key="8">
    <source>
        <dbReference type="ARBA" id="ARBA00022516"/>
    </source>
</evidence>
<evidence type="ECO:0000256" key="13">
    <source>
        <dbReference type="ARBA" id="ARBA00023098"/>
    </source>
</evidence>
<dbReference type="PANTHER" id="PTHR13619">
    <property type="entry name" value="PHOSPHATIDATE CYTIDYLYLTRANSFERASE, MITOCHONDRIAL"/>
    <property type="match status" value="1"/>
</dbReference>
<evidence type="ECO:0000256" key="11">
    <source>
        <dbReference type="ARBA" id="ARBA00022792"/>
    </source>
</evidence>
<accession>A0AAW1REU1</accession>
<dbReference type="GO" id="GO:0032049">
    <property type="term" value="P:cardiolipin biosynthetic process"/>
    <property type="evidence" value="ECO:0007669"/>
    <property type="project" value="InterPro"/>
</dbReference>
<organism evidence="19 20">
    <name type="scientific">Apatococcus lobatus</name>
    <dbReference type="NCBI Taxonomy" id="904363"/>
    <lineage>
        <taxon>Eukaryota</taxon>
        <taxon>Viridiplantae</taxon>
        <taxon>Chlorophyta</taxon>
        <taxon>core chlorophytes</taxon>
        <taxon>Trebouxiophyceae</taxon>
        <taxon>Chlorellales</taxon>
        <taxon>Chlorellaceae</taxon>
        <taxon>Apatococcus</taxon>
    </lineage>
</organism>
<gene>
    <name evidence="19" type="ORF">WJX74_007667</name>
</gene>
<comment type="similarity">
    <text evidence="5">Belongs to the TAM41 family.</text>
</comment>
<dbReference type="InterPro" id="IPR015222">
    <property type="entry name" value="Tam41"/>
</dbReference>
<keyword evidence="10" id="KW-0548">Nucleotidyltransferase</keyword>
<evidence type="ECO:0000256" key="5">
    <source>
        <dbReference type="ARBA" id="ARBA00005458"/>
    </source>
</evidence>
<evidence type="ECO:0000256" key="1">
    <source>
        <dbReference type="ARBA" id="ARBA00001946"/>
    </source>
</evidence>
<keyword evidence="17" id="KW-1208">Phospholipid metabolism</keyword>
<comment type="subcellular location">
    <subcellularLocation>
        <location evidence="2">Mitochondrion inner membrane</location>
        <topology evidence="2">Peripheral membrane protein</topology>
        <orientation evidence="2">Matrix side</orientation>
    </subcellularLocation>
</comment>
<evidence type="ECO:0000256" key="17">
    <source>
        <dbReference type="ARBA" id="ARBA00023264"/>
    </source>
</evidence>
<dbReference type="PANTHER" id="PTHR13619:SF0">
    <property type="entry name" value="PHOSPHATIDATE CYTIDYLYLTRANSFERASE, MITOCHONDRIAL"/>
    <property type="match status" value="1"/>
</dbReference>
<dbReference type="GO" id="GO:0016024">
    <property type="term" value="P:CDP-diacylglycerol biosynthetic process"/>
    <property type="evidence" value="ECO:0007669"/>
    <property type="project" value="TreeGrafter"/>
</dbReference>
<evidence type="ECO:0000256" key="18">
    <source>
        <dbReference type="ARBA" id="ARBA00029893"/>
    </source>
</evidence>
<evidence type="ECO:0000256" key="9">
    <source>
        <dbReference type="ARBA" id="ARBA00022679"/>
    </source>
</evidence>
<keyword evidence="8" id="KW-0444">Lipid biosynthesis</keyword>
<keyword evidence="15" id="KW-0472">Membrane</keyword>
<evidence type="ECO:0000256" key="7">
    <source>
        <dbReference type="ARBA" id="ARBA00018337"/>
    </source>
</evidence>
<protein>
    <recommendedName>
        <fullName evidence="7">Phosphatidate cytidylyltransferase, mitochondrial</fullName>
        <ecNumber evidence="6">2.7.7.41</ecNumber>
    </recommendedName>
    <alternativeName>
        <fullName evidence="18">CDP-diacylglycerol synthase</fullName>
    </alternativeName>
</protein>
<keyword evidence="16" id="KW-0594">Phospholipid biosynthesis</keyword>
<proteinExistence type="inferred from homology"/>
<evidence type="ECO:0000256" key="10">
    <source>
        <dbReference type="ARBA" id="ARBA00022695"/>
    </source>
</evidence>
<keyword evidence="11" id="KW-0999">Mitochondrion inner membrane</keyword>
<dbReference type="AlphaFoldDB" id="A0AAW1REU1"/>
<dbReference type="Pfam" id="PF09139">
    <property type="entry name" value="Tam41_Mmp37"/>
    <property type="match status" value="1"/>
</dbReference>